<keyword evidence="3" id="KW-1185">Reference proteome</keyword>
<dbReference type="InterPro" id="IPR056594">
    <property type="entry name" value="AT5G49610-like_b-prop"/>
</dbReference>
<dbReference type="SMART" id="SM00256">
    <property type="entry name" value="FBOX"/>
    <property type="match status" value="1"/>
</dbReference>
<name>A0ABC8WWL6_9POAL</name>
<gene>
    <name evidence="2" type="ORF">URODEC1_LOCUS17842</name>
</gene>
<reference evidence="2 3" key="2">
    <citation type="submission" date="2024-10" db="EMBL/GenBank/DDBJ databases">
        <authorList>
            <person name="Ryan C."/>
        </authorList>
    </citation>
    <scope>NUCLEOTIDE SEQUENCE [LARGE SCALE GENOMIC DNA]</scope>
</reference>
<dbReference type="Pfam" id="PF12937">
    <property type="entry name" value="F-box-like"/>
    <property type="match status" value="1"/>
</dbReference>
<dbReference type="SUPFAM" id="SSF81383">
    <property type="entry name" value="F-box domain"/>
    <property type="match status" value="1"/>
</dbReference>
<dbReference type="InterPro" id="IPR036047">
    <property type="entry name" value="F-box-like_dom_sf"/>
</dbReference>
<feature type="domain" description="F-box" evidence="1">
    <location>
        <begin position="17"/>
        <end position="59"/>
    </location>
</feature>
<proteinExistence type="predicted"/>
<organism evidence="2 3">
    <name type="scientific">Urochloa decumbens</name>
    <dbReference type="NCBI Taxonomy" id="240449"/>
    <lineage>
        <taxon>Eukaryota</taxon>
        <taxon>Viridiplantae</taxon>
        <taxon>Streptophyta</taxon>
        <taxon>Embryophyta</taxon>
        <taxon>Tracheophyta</taxon>
        <taxon>Spermatophyta</taxon>
        <taxon>Magnoliopsida</taxon>
        <taxon>Liliopsida</taxon>
        <taxon>Poales</taxon>
        <taxon>Poaceae</taxon>
        <taxon>PACMAD clade</taxon>
        <taxon>Panicoideae</taxon>
        <taxon>Panicodae</taxon>
        <taxon>Paniceae</taxon>
        <taxon>Melinidinae</taxon>
        <taxon>Urochloa</taxon>
    </lineage>
</organism>
<protein>
    <recommendedName>
        <fullName evidence="1">F-box domain-containing protein</fullName>
    </recommendedName>
</protein>
<reference evidence="3" key="1">
    <citation type="submission" date="2024-06" db="EMBL/GenBank/DDBJ databases">
        <authorList>
            <person name="Ryan C."/>
        </authorList>
    </citation>
    <scope>NUCLEOTIDE SEQUENCE [LARGE SCALE GENOMIC DNA]</scope>
</reference>
<accession>A0ABC8WWL6</accession>
<dbReference type="InterPro" id="IPR001810">
    <property type="entry name" value="F-box_dom"/>
</dbReference>
<dbReference type="Proteomes" id="UP001497457">
    <property type="component" value="Chromosome 13rd"/>
</dbReference>
<evidence type="ECO:0000313" key="3">
    <source>
        <dbReference type="Proteomes" id="UP001497457"/>
    </source>
</evidence>
<evidence type="ECO:0000259" key="1">
    <source>
        <dbReference type="SMART" id="SM00256"/>
    </source>
</evidence>
<dbReference type="AlphaFoldDB" id="A0ABC8WWL6"/>
<evidence type="ECO:0000313" key="2">
    <source>
        <dbReference type="EMBL" id="CAL4916041.1"/>
    </source>
</evidence>
<dbReference type="PANTHER" id="PTHR32133">
    <property type="entry name" value="OS07G0120400 PROTEIN"/>
    <property type="match status" value="1"/>
</dbReference>
<dbReference type="Pfam" id="PF23635">
    <property type="entry name" value="Beta-prop_AT5G49610-like"/>
    <property type="match status" value="1"/>
</dbReference>
<dbReference type="EMBL" id="OZ075123">
    <property type="protein sequence ID" value="CAL4916041.1"/>
    <property type="molecule type" value="Genomic_DNA"/>
</dbReference>
<dbReference type="PANTHER" id="PTHR32133:SF409">
    <property type="entry name" value="F-BOX DOMAIN-CONTAINING PROTEIN"/>
    <property type="match status" value="1"/>
</dbReference>
<dbReference type="Gene3D" id="1.20.1280.50">
    <property type="match status" value="1"/>
</dbReference>
<sequence>MSKRPMSQTRSPAADLPPDDLFLDIFLRLPPEPENLLVASLVCKRWRRIIRDPAFLARFRAFHRATPVLGFYQNIGGRSSIRFVPIADPAPRLSAPECFQNGTCRVLDCRHGRVLISEDSLMVLFVWDPMAVTAYDVGLLPELSGEENFTAVLVCSPGNDDHTDCHSAPFRVVYVDNSEDDDQLLVSARVFFSDTDSWGGWASITPPSLVTADSAAVVGDSVYWMLDFEGNSNHILWFEMQTGLLDLIELPTEVQDNYMSDIHLMPAEDGGIGFAGVNLSSLHFWSRKTDSEGVAGWALIRIIDLEMLPISDTLAGDMLLWSSVVGFSDDSDVFFLGSEAGVFTINLRSKQLKEVPEAISDSDIYPYTSFYSRGNDIIKDDRDVKYVTRVPKEDDTGSCSGGGRG</sequence>